<protein>
    <recommendedName>
        <fullName evidence="1">Restriction endonuclease type IV Mrr domain-containing protein</fullName>
    </recommendedName>
</protein>
<dbReference type="EMBL" id="DSJT01000003">
    <property type="protein sequence ID" value="HEF86800.1"/>
    <property type="molecule type" value="Genomic_DNA"/>
</dbReference>
<dbReference type="AlphaFoldDB" id="A0A7C2FG89"/>
<gene>
    <name evidence="2" type="ORF">ENP55_00510</name>
</gene>
<organism evidence="2">
    <name type="scientific">Thermosphaera aggregans</name>
    <dbReference type="NCBI Taxonomy" id="54254"/>
    <lineage>
        <taxon>Archaea</taxon>
        <taxon>Thermoproteota</taxon>
        <taxon>Thermoprotei</taxon>
        <taxon>Desulfurococcales</taxon>
        <taxon>Desulfurococcaceae</taxon>
        <taxon>Thermosphaera</taxon>
    </lineage>
</organism>
<reference evidence="2" key="1">
    <citation type="journal article" date="2020" name="mSystems">
        <title>Genome- and Community-Level Interaction Insights into Carbon Utilization and Element Cycling Functions of Hydrothermarchaeota in Hydrothermal Sediment.</title>
        <authorList>
            <person name="Zhou Z."/>
            <person name="Liu Y."/>
            <person name="Xu W."/>
            <person name="Pan J."/>
            <person name="Luo Z.H."/>
            <person name="Li M."/>
        </authorList>
    </citation>
    <scope>NUCLEOTIDE SEQUENCE [LARGE SCALE GENOMIC DNA]</scope>
    <source>
        <strain evidence="2">SpSt-23</strain>
    </source>
</reference>
<dbReference type="InterPro" id="IPR007560">
    <property type="entry name" value="Restrct_endonuc_IV_Mrr"/>
</dbReference>
<dbReference type="GO" id="GO:0009307">
    <property type="term" value="P:DNA restriction-modification system"/>
    <property type="evidence" value="ECO:0007669"/>
    <property type="project" value="InterPro"/>
</dbReference>
<name>A0A7C2FG89_9CREN</name>
<sequence>MVPEDLIVLLLRHRRLFLDELSRLSGIGRQVLLRKLQGLEDSIVIDGEEVVVKEVFKLLEHGLEKGLEIGKLSSLIDWKDFEKLSSEIFSLHGYETINNVAIYSPRRLQVDVVAIHSSTGLSFIVDCKHWSASSKSRLAQAASLHYGRTVKLSNMISHATQKYPTLRKARSLVPLLVTLLTPTLRSYQNVLIVSIRELNSMLQEAHYVLEEFNIKPIPVVK</sequence>
<dbReference type="SUPFAM" id="SSF52980">
    <property type="entry name" value="Restriction endonuclease-like"/>
    <property type="match status" value="1"/>
</dbReference>
<evidence type="ECO:0000259" key="1">
    <source>
        <dbReference type="Pfam" id="PF04471"/>
    </source>
</evidence>
<dbReference type="Pfam" id="PF04471">
    <property type="entry name" value="Mrr_cat"/>
    <property type="match status" value="1"/>
</dbReference>
<feature type="domain" description="Restriction endonuclease type IV Mrr" evidence="1">
    <location>
        <begin position="76"/>
        <end position="134"/>
    </location>
</feature>
<proteinExistence type="predicted"/>
<comment type="caution">
    <text evidence="2">The sequence shown here is derived from an EMBL/GenBank/DDBJ whole genome shotgun (WGS) entry which is preliminary data.</text>
</comment>
<dbReference type="InterPro" id="IPR011335">
    <property type="entry name" value="Restrct_endonuc-II-like"/>
</dbReference>
<dbReference type="GO" id="GO:0004519">
    <property type="term" value="F:endonuclease activity"/>
    <property type="evidence" value="ECO:0007669"/>
    <property type="project" value="InterPro"/>
</dbReference>
<dbReference type="GO" id="GO:0003677">
    <property type="term" value="F:DNA binding"/>
    <property type="evidence" value="ECO:0007669"/>
    <property type="project" value="InterPro"/>
</dbReference>
<evidence type="ECO:0000313" key="2">
    <source>
        <dbReference type="EMBL" id="HEF86800.1"/>
    </source>
</evidence>
<accession>A0A7C2FG89</accession>